<keyword evidence="9" id="KW-0472">Membrane</keyword>
<dbReference type="GO" id="GO:0005886">
    <property type="term" value="C:plasma membrane"/>
    <property type="evidence" value="ECO:0007669"/>
    <property type="project" value="UniProtKB-SubCell"/>
</dbReference>
<dbReference type="InterPro" id="IPR001611">
    <property type="entry name" value="Leu-rich_rpt"/>
</dbReference>
<dbReference type="InterPro" id="IPR013210">
    <property type="entry name" value="LRR_N_plant-typ"/>
</dbReference>
<keyword evidence="6 12" id="KW-0732">Signal</keyword>
<evidence type="ECO:0000259" key="13">
    <source>
        <dbReference type="Pfam" id="PF08263"/>
    </source>
</evidence>
<evidence type="ECO:0000256" key="7">
    <source>
        <dbReference type="ARBA" id="ARBA00022737"/>
    </source>
</evidence>
<feature type="signal peptide" evidence="12">
    <location>
        <begin position="1"/>
        <end position="23"/>
    </location>
</feature>
<evidence type="ECO:0000256" key="6">
    <source>
        <dbReference type="ARBA" id="ARBA00022729"/>
    </source>
</evidence>
<dbReference type="RefSeq" id="XP_031385730.1">
    <property type="nucleotide sequence ID" value="XM_031529870.1"/>
</dbReference>
<dbReference type="FunFam" id="3.80.10.10:FF:000233">
    <property type="entry name" value="Leucine-rich repeat receptor-like protein kinase TDR"/>
    <property type="match status" value="1"/>
</dbReference>
<dbReference type="FunFam" id="3.80.10.10:FF:000213">
    <property type="entry name" value="Tyrosine-sulfated glycopeptide receptor 1"/>
    <property type="match status" value="1"/>
</dbReference>
<evidence type="ECO:0000256" key="11">
    <source>
        <dbReference type="ARBA" id="ARBA00023180"/>
    </source>
</evidence>
<keyword evidence="4" id="KW-0433">Leucine-rich repeat</keyword>
<name>A0A6P8CPV1_PUNGR</name>
<feature type="chain" id="PRO_5028455806" evidence="12">
    <location>
        <begin position="24"/>
        <end position="1091"/>
    </location>
</feature>
<dbReference type="SMART" id="SM00369">
    <property type="entry name" value="LRR_TYP"/>
    <property type="match status" value="11"/>
</dbReference>
<keyword evidence="11" id="KW-0325">Glycoprotein</keyword>
<dbReference type="Proteomes" id="UP000515151">
    <property type="component" value="Chromosome 3"/>
</dbReference>
<evidence type="ECO:0000256" key="3">
    <source>
        <dbReference type="ARBA" id="ARBA00022475"/>
    </source>
</evidence>
<evidence type="ECO:0000256" key="12">
    <source>
        <dbReference type="SAM" id="SignalP"/>
    </source>
</evidence>
<dbReference type="FunFam" id="3.80.10.10:FF:000111">
    <property type="entry name" value="LRR receptor-like serine/threonine-protein kinase ERECTA"/>
    <property type="match status" value="1"/>
</dbReference>
<evidence type="ECO:0000256" key="4">
    <source>
        <dbReference type="ARBA" id="ARBA00022614"/>
    </source>
</evidence>
<evidence type="ECO:0000256" key="5">
    <source>
        <dbReference type="ARBA" id="ARBA00022692"/>
    </source>
</evidence>
<dbReference type="Pfam" id="PF00560">
    <property type="entry name" value="LRR_1"/>
    <property type="match status" value="11"/>
</dbReference>
<dbReference type="InterPro" id="IPR046956">
    <property type="entry name" value="RLP23-like"/>
</dbReference>
<evidence type="ECO:0000256" key="1">
    <source>
        <dbReference type="ARBA" id="ARBA00004251"/>
    </source>
</evidence>
<dbReference type="GO" id="GO:0009791">
    <property type="term" value="P:post-embryonic development"/>
    <property type="evidence" value="ECO:0007669"/>
    <property type="project" value="UniProtKB-ARBA"/>
</dbReference>
<keyword evidence="7" id="KW-0677">Repeat</keyword>
<gene>
    <name evidence="16" type="primary">LOC116199501</name>
</gene>
<comment type="subcellular location">
    <subcellularLocation>
        <location evidence="1">Cell membrane</location>
        <topology evidence="1">Single-pass type I membrane protein</topology>
    </subcellularLocation>
</comment>
<accession>A0A6P8CPV1</accession>
<evidence type="ECO:0000256" key="8">
    <source>
        <dbReference type="ARBA" id="ARBA00022989"/>
    </source>
</evidence>
<proteinExistence type="inferred from homology"/>
<keyword evidence="3" id="KW-1003">Cell membrane</keyword>
<dbReference type="InterPro" id="IPR032675">
    <property type="entry name" value="LRR_dom_sf"/>
</dbReference>
<protein>
    <submittedName>
        <fullName evidence="16">Receptor-like protein 12</fullName>
    </submittedName>
</protein>
<dbReference type="SUPFAM" id="SSF52058">
    <property type="entry name" value="L domain-like"/>
    <property type="match status" value="3"/>
</dbReference>
<dbReference type="AlphaFoldDB" id="A0A6P8CPV1"/>
<dbReference type="PANTHER" id="PTHR48063">
    <property type="entry name" value="LRR RECEPTOR-LIKE KINASE"/>
    <property type="match status" value="1"/>
</dbReference>
<evidence type="ECO:0000313" key="15">
    <source>
        <dbReference type="Proteomes" id="UP000515151"/>
    </source>
</evidence>
<evidence type="ECO:0000256" key="9">
    <source>
        <dbReference type="ARBA" id="ARBA00023136"/>
    </source>
</evidence>
<keyword evidence="10" id="KW-0675">Receptor</keyword>
<feature type="domain" description="Disease resistance R13L4/SHOC-2-like LRR" evidence="14">
    <location>
        <begin position="251"/>
        <end position="435"/>
    </location>
</feature>
<dbReference type="SMART" id="SM00365">
    <property type="entry name" value="LRR_SD22"/>
    <property type="match status" value="6"/>
</dbReference>
<dbReference type="PRINTS" id="PR00019">
    <property type="entry name" value="LEURICHRPT"/>
</dbReference>
<feature type="domain" description="Leucine-rich repeat-containing N-terminal plant-type" evidence="13">
    <location>
        <begin position="36"/>
        <end position="76"/>
    </location>
</feature>
<dbReference type="Pfam" id="PF08263">
    <property type="entry name" value="LRRNT_2"/>
    <property type="match status" value="1"/>
</dbReference>
<dbReference type="OrthoDB" id="442066at2759"/>
<keyword evidence="5" id="KW-0812">Transmembrane</keyword>
<keyword evidence="15" id="KW-1185">Reference proteome</keyword>
<dbReference type="InterPro" id="IPR055414">
    <property type="entry name" value="LRR_R13L4/SHOC2-like"/>
</dbReference>
<sequence length="1091" mass="120860">MGTGLRLFFMSLQLFLPLSSLLASQSPIPPPKLLCHADERSALWELKATFSDNSCFDSWQREGEAQNCCSWQGVECGGPYSHVIGLDLTHCYPNRLYSSINSNSSIFRLFHLQRLKLDNIDFNYSSIPASLGNLQSLRELTLSGCKFLGLIPPSVSNLTQLVALDLSFNSFHGPILPFTTNLTQLKKLVLGNNQFTGEIPPSLGNLQSLRELDLDNCTFQGLIPPSVSNLTELVILSLSSNFFDGPIPPVISNLTRLRALVLDCNNFTGEIPPSLGNLVQLVVLDLDSNQFTGEIPSQLASLTHLQDLDLSFNRLSGPIPTSLSELRNLNSLSLGPNQLSGIVSMDMFSEMENLEQLILSLNSFSLAIESTEIHSLTTVKSLGLAQCNLNEFPKFLEKLDNLVDLDLSCNNLSGEVPVWFLNVRLPTLSYLNLSHNSLTGFPRKLFYYNTTQLDTLDLRFNKLHGSFPIPSVPIANYLVSNNMLSGVIPLLICDWVYVAVLDLSKNNFTGELPQCLGNTSVNFKMLTLHSNNFHGRIPPFGSSTSTCELEMIDLSDNRLEGPLPRSLSNCSSLSFLNLGNNWIYDTFPSWLGSLSSLSVLILRSNKFHGGIEEPKSDPGFPRLQIIDLSHNNFQRSLPSLYFQNWRYMGVSSWDIARKRSHYLSGYIFSSWVVAHGYPSYDFSMTIVNKGVEMEYGKILEYFKVVDLSSNNFTGKIPDSIATLHGLHLLNLSNNMLIGLVPPSMGTLSELEVLDLSQNELSGEIPQQLTQLNFLSYFNVSCNNLSGLIPQGQQFDSFQCNSYLGNEGLCGDPLSRKCGNLAPPLSPPNARKDEGSDAPFEIEWKAVAGGYATTFVIAVFIGHKIITERPNWFSRNFGLRQHRRRSEAAELHHKLGQKPQRSLVNKGVEMEYEKILGYLKVVDLSSNNFSGEIPDSITSLLNLSNNMLTGLVPSSLGALAGLEALDLPQNKLSGEIPQQLTQLNFLSYFNVSHNNLSGPIPRGKQFNSLQSNSYWGNEGLCGDPLSRKCSLAPPVPPHNARKDEGSDAPLEIEWKAVAVGYASTIVIAALIRHKIITERSNWFARNFGPRLL</sequence>
<dbReference type="Pfam" id="PF23598">
    <property type="entry name" value="LRR_14"/>
    <property type="match status" value="1"/>
</dbReference>
<reference evidence="15" key="1">
    <citation type="journal article" date="2020" name="Plant Biotechnol. J.">
        <title>The pomegranate (Punica granatum L.) draft genome dissects genetic divergence between soft- and hard-seeded cultivars.</title>
        <authorList>
            <person name="Luo X."/>
            <person name="Li H."/>
            <person name="Wu Z."/>
            <person name="Yao W."/>
            <person name="Zhao P."/>
            <person name="Cao D."/>
            <person name="Yu H."/>
            <person name="Li K."/>
            <person name="Poudel K."/>
            <person name="Zhao D."/>
            <person name="Zhang F."/>
            <person name="Xia X."/>
            <person name="Chen L."/>
            <person name="Wang Q."/>
            <person name="Jing D."/>
            <person name="Cao S."/>
        </authorList>
    </citation>
    <scope>NUCLEOTIDE SEQUENCE [LARGE SCALE GENOMIC DNA]</scope>
    <source>
        <strain evidence="15">cv. Tunisia</strain>
    </source>
</reference>
<evidence type="ECO:0000256" key="2">
    <source>
        <dbReference type="ARBA" id="ARBA00009592"/>
    </source>
</evidence>
<evidence type="ECO:0000259" key="14">
    <source>
        <dbReference type="Pfam" id="PF23598"/>
    </source>
</evidence>
<reference evidence="16" key="2">
    <citation type="submission" date="2025-08" db="UniProtKB">
        <authorList>
            <consortium name="RefSeq"/>
        </authorList>
    </citation>
    <scope>IDENTIFICATION</scope>
    <source>
        <tissue evidence="16">Leaf</tissue>
    </source>
</reference>
<dbReference type="Gene3D" id="3.80.10.10">
    <property type="entry name" value="Ribonuclease Inhibitor"/>
    <property type="match status" value="5"/>
</dbReference>
<organism evidence="15 16">
    <name type="scientific">Punica granatum</name>
    <name type="common">Pomegranate</name>
    <dbReference type="NCBI Taxonomy" id="22663"/>
    <lineage>
        <taxon>Eukaryota</taxon>
        <taxon>Viridiplantae</taxon>
        <taxon>Streptophyta</taxon>
        <taxon>Embryophyta</taxon>
        <taxon>Tracheophyta</taxon>
        <taxon>Spermatophyta</taxon>
        <taxon>Magnoliopsida</taxon>
        <taxon>eudicotyledons</taxon>
        <taxon>Gunneridae</taxon>
        <taxon>Pentapetalae</taxon>
        <taxon>rosids</taxon>
        <taxon>malvids</taxon>
        <taxon>Myrtales</taxon>
        <taxon>Lythraceae</taxon>
        <taxon>Punica</taxon>
    </lineage>
</organism>
<evidence type="ECO:0000256" key="10">
    <source>
        <dbReference type="ARBA" id="ARBA00023170"/>
    </source>
</evidence>
<dbReference type="InterPro" id="IPR003591">
    <property type="entry name" value="Leu-rich_rpt_typical-subtyp"/>
</dbReference>
<evidence type="ECO:0000313" key="16">
    <source>
        <dbReference type="RefSeq" id="XP_031385730.1"/>
    </source>
</evidence>
<comment type="similarity">
    <text evidence="2">Belongs to the RLP family.</text>
</comment>
<keyword evidence="8" id="KW-1133">Transmembrane helix</keyword>
<dbReference type="GeneID" id="116199501"/>